<dbReference type="InterPro" id="IPR036388">
    <property type="entry name" value="WH-like_DNA-bd_sf"/>
</dbReference>
<dbReference type="SUPFAM" id="SSF46785">
    <property type="entry name" value="Winged helix' DNA-binding domain"/>
    <property type="match status" value="1"/>
</dbReference>
<dbReference type="InterPro" id="IPR052509">
    <property type="entry name" value="Metal_resp_DNA-bind_regulator"/>
</dbReference>
<sequence>MKLEREMMRGAGPTAVMQLLSSGEMYGYEIVESLAKRSKGVFELGQSTLYPMLYNLESKGLVTSREKKADNGRKRRYYRLTVKGKKKLETDREQWKAITQGMRALGLTRGDGGSALPAGATP</sequence>
<accession>A0A5B9PRG2</accession>
<reference evidence="2 3" key="1">
    <citation type="submission" date="2019-08" db="EMBL/GenBank/DDBJ databases">
        <title>Deep-cultivation of Planctomycetes and their phenomic and genomic characterization uncovers novel biology.</title>
        <authorList>
            <person name="Wiegand S."/>
            <person name="Jogler M."/>
            <person name="Boedeker C."/>
            <person name="Pinto D."/>
            <person name="Vollmers J."/>
            <person name="Rivas-Marin E."/>
            <person name="Kohn T."/>
            <person name="Peeters S.H."/>
            <person name="Heuer A."/>
            <person name="Rast P."/>
            <person name="Oberbeckmann S."/>
            <person name="Bunk B."/>
            <person name="Jeske O."/>
            <person name="Meyerdierks A."/>
            <person name="Storesund J.E."/>
            <person name="Kallscheuer N."/>
            <person name="Luecker S."/>
            <person name="Lage O.M."/>
            <person name="Pohl T."/>
            <person name="Merkel B.J."/>
            <person name="Hornburger P."/>
            <person name="Mueller R.-W."/>
            <person name="Bruemmer F."/>
            <person name="Labrenz M."/>
            <person name="Spormann A.M."/>
            <person name="Op den Camp H."/>
            <person name="Overmann J."/>
            <person name="Amann R."/>
            <person name="Jetten M.S.M."/>
            <person name="Mascher T."/>
            <person name="Medema M.H."/>
            <person name="Devos D.P."/>
            <person name="Kaster A.-K."/>
            <person name="Ovreas L."/>
            <person name="Rohde M."/>
            <person name="Galperin M.Y."/>
            <person name="Jogler C."/>
        </authorList>
    </citation>
    <scope>NUCLEOTIDE SEQUENCE [LARGE SCALE GENOMIC DNA]</scope>
    <source>
        <strain evidence="2 3">FC18</strain>
    </source>
</reference>
<dbReference type="KEGG" id="mff:MFFC18_50240"/>
<dbReference type="EMBL" id="CP042912">
    <property type="protein sequence ID" value="QEG25101.1"/>
    <property type="molecule type" value="Genomic_DNA"/>
</dbReference>
<gene>
    <name evidence="2" type="primary">yqjI</name>
    <name evidence="2" type="ORF">MFFC18_50240</name>
</gene>
<dbReference type="OrthoDB" id="9808017at2"/>
<dbReference type="Proteomes" id="UP000322214">
    <property type="component" value="Chromosome"/>
</dbReference>
<dbReference type="PANTHER" id="PTHR33169:SF14">
    <property type="entry name" value="TRANSCRIPTIONAL REGULATOR RV3488"/>
    <property type="match status" value="1"/>
</dbReference>
<evidence type="ECO:0000313" key="3">
    <source>
        <dbReference type="Proteomes" id="UP000322214"/>
    </source>
</evidence>
<proteinExistence type="predicted"/>
<dbReference type="Pfam" id="PF03551">
    <property type="entry name" value="PadR"/>
    <property type="match status" value="1"/>
</dbReference>
<organism evidence="2 3">
    <name type="scientific">Mariniblastus fucicola</name>
    <dbReference type="NCBI Taxonomy" id="980251"/>
    <lineage>
        <taxon>Bacteria</taxon>
        <taxon>Pseudomonadati</taxon>
        <taxon>Planctomycetota</taxon>
        <taxon>Planctomycetia</taxon>
        <taxon>Pirellulales</taxon>
        <taxon>Pirellulaceae</taxon>
        <taxon>Mariniblastus</taxon>
    </lineage>
</organism>
<dbReference type="Gene3D" id="1.10.10.10">
    <property type="entry name" value="Winged helix-like DNA-binding domain superfamily/Winged helix DNA-binding domain"/>
    <property type="match status" value="1"/>
</dbReference>
<keyword evidence="3" id="KW-1185">Reference proteome</keyword>
<feature type="domain" description="Transcription regulator PadR N-terminal" evidence="1">
    <location>
        <begin position="16"/>
        <end position="89"/>
    </location>
</feature>
<evidence type="ECO:0000259" key="1">
    <source>
        <dbReference type="Pfam" id="PF03551"/>
    </source>
</evidence>
<name>A0A5B9PRG2_9BACT</name>
<dbReference type="PANTHER" id="PTHR33169">
    <property type="entry name" value="PADR-FAMILY TRANSCRIPTIONAL REGULATOR"/>
    <property type="match status" value="1"/>
</dbReference>
<dbReference type="RefSeq" id="WP_075084204.1">
    <property type="nucleotide sequence ID" value="NZ_CP042912.1"/>
</dbReference>
<protein>
    <submittedName>
        <fullName evidence="2">Transcriptional regulator YqjI</fullName>
    </submittedName>
</protein>
<dbReference type="InterPro" id="IPR036390">
    <property type="entry name" value="WH_DNA-bd_sf"/>
</dbReference>
<evidence type="ECO:0000313" key="2">
    <source>
        <dbReference type="EMBL" id="QEG25101.1"/>
    </source>
</evidence>
<dbReference type="InterPro" id="IPR005149">
    <property type="entry name" value="Tscrpt_reg_PadR_N"/>
</dbReference>
<dbReference type="AlphaFoldDB" id="A0A5B9PRG2"/>
<dbReference type="STRING" id="980251.GCA_001642875_01402"/>